<evidence type="ECO:0000256" key="2">
    <source>
        <dbReference type="ARBA" id="ARBA00008964"/>
    </source>
</evidence>
<dbReference type="SMART" id="SM00774">
    <property type="entry name" value="WRKY"/>
    <property type="match status" value="1"/>
</dbReference>
<dbReference type="Proteomes" id="UP000306102">
    <property type="component" value="Unassembled WGS sequence"/>
</dbReference>
<accession>A0A4S4DPR7</accession>
<keyword evidence="6 7" id="KW-0539">Nucleus</keyword>
<evidence type="ECO:0000256" key="6">
    <source>
        <dbReference type="ARBA" id="ARBA00023242"/>
    </source>
</evidence>
<comment type="subcellular location">
    <subcellularLocation>
        <location evidence="1 7">Nucleus</location>
    </subcellularLocation>
</comment>
<feature type="compositionally biased region" description="Low complexity" evidence="8">
    <location>
        <begin position="94"/>
        <end position="110"/>
    </location>
</feature>
<dbReference type="SUPFAM" id="SSF118290">
    <property type="entry name" value="WRKY DNA-binding domain"/>
    <property type="match status" value="1"/>
</dbReference>
<dbReference type="STRING" id="542762.A0A4S4DPR7"/>
<organism evidence="10 11">
    <name type="scientific">Camellia sinensis var. sinensis</name>
    <name type="common">China tea</name>
    <dbReference type="NCBI Taxonomy" id="542762"/>
    <lineage>
        <taxon>Eukaryota</taxon>
        <taxon>Viridiplantae</taxon>
        <taxon>Streptophyta</taxon>
        <taxon>Embryophyta</taxon>
        <taxon>Tracheophyta</taxon>
        <taxon>Spermatophyta</taxon>
        <taxon>Magnoliopsida</taxon>
        <taxon>eudicotyledons</taxon>
        <taxon>Gunneridae</taxon>
        <taxon>Pentapetalae</taxon>
        <taxon>asterids</taxon>
        <taxon>Ericales</taxon>
        <taxon>Theaceae</taxon>
        <taxon>Camellia</taxon>
    </lineage>
</organism>
<evidence type="ECO:0000256" key="1">
    <source>
        <dbReference type="ARBA" id="ARBA00004123"/>
    </source>
</evidence>
<dbReference type="PIRSF" id="PIRSF038130">
    <property type="entry name" value="TF_WRKY_IIc"/>
    <property type="match status" value="1"/>
</dbReference>
<evidence type="ECO:0000313" key="10">
    <source>
        <dbReference type="EMBL" id="THG04975.1"/>
    </source>
</evidence>
<keyword evidence="11" id="KW-1185">Reference proteome</keyword>
<feature type="compositionally biased region" description="Basic residues" evidence="8">
    <location>
        <begin position="124"/>
        <end position="133"/>
    </location>
</feature>
<dbReference type="EMBL" id="SDRB02010686">
    <property type="protein sequence ID" value="THG04975.1"/>
    <property type="molecule type" value="Genomic_DNA"/>
</dbReference>
<dbReference type="GO" id="GO:0043565">
    <property type="term" value="F:sequence-specific DNA binding"/>
    <property type="evidence" value="ECO:0007669"/>
    <property type="project" value="InterPro"/>
</dbReference>
<dbReference type="Gene3D" id="2.20.25.80">
    <property type="entry name" value="WRKY domain"/>
    <property type="match status" value="1"/>
</dbReference>
<dbReference type="GO" id="GO:0003700">
    <property type="term" value="F:DNA-binding transcription factor activity"/>
    <property type="evidence" value="ECO:0007669"/>
    <property type="project" value="UniProtKB-UniRule"/>
</dbReference>
<evidence type="ECO:0000256" key="3">
    <source>
        <dbReference type="ARBA" id="ARBA00023015"/>
    </source>
</evidence>
<evidence type="ECO:0000256" key="5">
    <source>
        <dbReference type="ARBA" id="ARBA00023163"/>
    </source>
</evidence>
<dbReference type="GO" id="GO:0005634">
    <property type="term" value="C:nucleus"/>
    <property type="evidence" value="ECO:0007669"/>
    <property type="project" value="UniProtKB-SubCell"/>
</dbReference>
<keyword evidence="3 7" id="KW-0805">Transcription regulation</keyword>
<gene>
    <name evidence="10" type="ORF">TEA_006518</name>
</gene>
<dbReference type="InterPro" id="IPR017396">
    <property type="entry name" value="TF_WRKY_IIc"/>
</dbReference>
<comment type="caution">
    <text evidence="10">The sequence shown here is derived from an EMBL/GenBank/DDBJ whole genome shotgun (WGS) entry which is preliminary data.</text>
</comment>
<feature type="region of interest" description="Disordered" evidence="8">
    <location>
        <begin position="67"/>
        <end position="143"/>
    </location>
</feature>
<feature type="domain" description="WRKY" evidence="9">
    <location>
        <begin position="152"/>
        <end position="217"/>
    </location>
</feature>
<feature type="compositionally biased region" description="Basic and acidic residues" evidence="8">
    <location>
        <begin position="134"/>
        <end position="143"/>
    </location>
</feature>
<dbReference type="PANTHER" id="PTHR31221">
    <property type="entry name" value="WRKY TRANSCRIPTION FACTOR PROTEIN 1-RELATED"/>
    <property type="match status" value="1"/>
</dbReference>
<dbReference type="AlphaFoldDB" id="A0A4S4DPR7"/>
<proteinExistence type="inferred from homology"/>
<name>A0A4S4DPR7_CAMSN</name>
<dbReference type="InterPro" id="IPR044810">
    <property type="entry name" value="WRKY_plant"/>
</dbReference>
<dbReference type="FunFam" id="2.20.25.80:FF:000003">
    <property type="entry name" value="WRKY transcription factor 57"/>
    <property type="match status" value="1"/>
</dbReference>
<evidence type="ECO:0000256" key="7">
    <source>
        <dbReference type="PIRNR" id="PIRNR038130"/>
    </source>
</evidence>
<feature type="compositionally biased region" description="Low complexity" evidence="8">
    <location>
        <begin position="71"/>
        <end position="82"/>
    </location>
</feature>
<reference evidence="10 11" key="1">
    <citation type="journal article" date="2018" name="Proc. Natl. Acad. Sci. U.S.A.">
        <title>Draft genome sequence of Camellia sinensis var. sinensis provides insights into the evolution of the tea genome and tea quality.</title>
        <authorList>
            <person name="Wei C."/>
            <person name="Yang H."/>
            <person name="Wang S."/>
            <person name="Zhao J."/>
            <person name="Liu C."/>
            <person name="Gao L."/>
            <person name="Xia E."/>
            <person name="Lu Y."/>
            <person name="Tai Y."/>
            <person name="She G."/>
            <person name="Sun J."/>
            <person name="Cao H."/>
            <person name="Tong W."/>
            <person name="Gao Q."/>
            <person name="Li Y."/>
            <person name="Deng W."/>
            <person name="Jiang X."/>
            <person name="Wang W."/>
            <person name="Chen Q."/>
            <person name="Zhang S."/>
            <person name="Li H."/>
            <person name="Wu J."/>
            <person name="Wang P."/>
            <person name="Li P."/>
            <person name="Shi C."/>
            <person name="Zheng F."/>
            <person name="Jian J."/>
            <person name="Huang B."/>
            <person name="Shan D."/>
            <person name="Shi M."/>
            <person name="Fang C."/>
            <person name="Yue Y."/>
            <person name="Li F."/>
            <person name="Li D."/>
            <person name="Wei S."/>
            <person name="Han B."/>
            <person name="Jiang C."/>
            <person name="Yin Y."/>
            <person name="Xia T."/>
            <person name="Zhang Z."/>
            <person name="Bennetzen J.L."/>
            <person name="Zhao S."/>
            <person name="Wan X."/>
        </authorList>
    </citation>
    <scope>NUCLEOTIDE SEQUENCE [LARGE SCALE GENOMIC DNA]</scope>
    <source>
        <strain evidence="11">cv. Shuchazao</strain>
        <tissue evidence="10">Leaf</tissue>
    </source>
</reference>
<evidence type="ECO:0000256" key="8">
    <source>
        <dbReference type="SAM" id="MobiDB-lite"/>
    </source>
</evidence>
<dbReference type="PROSITE" id="PS50811">
    <property type="entry name" value="WRKY"/>
    <property type="match status" value="1"/>
</dbReference>
<feature type="compositionally biased region" description="Polar residues" evidence="8">
    <location>
        <begin position="83"/>
        <end position="93"/>
    </location>
</feature>
<dbReference type="Pfam" id="PF03106">
    <property type="entry name" value="WRKY"/>
    <property type="match status" value="1"/>
</dbReference>
<evidence type="ECO:0000259" key="9">
    <source>
        <dbReference type="PROSITE" id="PS50811"/>
    </source>
</evidence>
<sequence>MERKQAVKIEDSIQHFPFSDYYPASTPLSSMLDFSSEAERSSFGFMDLLGIQDFSPSSIFDTPFVEQQIQSSSAPPLADSSSEVLNNQPMTPNSSTISSESSGAPSGEQSKPNDDDDDKEEKHQKTKKQLKARKMCEKKKQREPRFAFMTKSEVDHLEDGYRWRKYGQKAVKNSPFPRSYYRCTTATCNVKKRVERCFNDPSIVVTTYEGKHAHPSPIMLRQTSSAATGLPPPPPPPPPPCPGFSANAATFAPPLQPMQVPFLSHQSQFRNLAHQMNLGYLNYINPKCETDYALLQDIVPSLVTKEE</sequence>
<comment type="similarity">
    <text evidence="2 7">Belongs to the WRKY group II-c family.</text>
</comment>
<keyword evidence="5 7" id="KW-0804">Transcription</keyword>
<protein>
    <recommendedName>
        <fullName evidence="7">WRKY transcription factor</fullName>
    </recommendedName>
</protein>
<dbReference type="PANTHER" id="PTHR31221:SF289">
    <property type="entry name" value="WRKY TRANSCRIPTION FACTOR 68"/>
    <property type="match status" value="1"/>
</dbReference>
<evidence type="ECO:0000313" key="11">
    <source>
        <dbReference type="Proteomes" id="UP000306102"/>
    </source>
</evidence>
<dbReference type="InterPro" id="IPR003657">
    <property type="entry name" value="WRKY_dom"/>
</dbReference>
<keyword evidence="4 7" id="KW-0238">DNA-binding</keyword>
<evidence type="ECO:0000256" key="4">
    <source>
        <dbReference type="ARBA" id="ARBA00023125"/>
    </source>
</evidence>
<dbReference type="InterPro" id="IPR036576">
    <property type="entry name" value="WRKY_dom_sf"/>
</dbReference>